<dbReference type="PANTHER" id="PTHR15207:SF3">
    <property type="entry name" value="DEAFNESS, AUTOSOMAL DOMINANT 5-RELATED"/>
    <property type="match status" value="1"/>
</dbReference>
<comment type="similarity">
    <text evidence="3">Belongs to the gasdermin family.</text>
</comment>
<dbReference type="Pfam" id="PF17708">
    <property type="entry name" value="Gasdermin_C"/>
    <property type="match status" value="2"/>
</dbReference>
<proteinExistence type="inferred from homology"/>
<dbReference type="GO" id="GO:0005737">
    <property type="term" value="C:cytoplasm"/>
    <property type="evidence" value="ECO:0007669"/>
    <property type="project" value="UniProtKB-SubCell"/>
</dbReference>
<evidence type="ECO:0000256" key="7">
    <source>
        <dbReference type="ARBA" id="ARBA00022590"/>
    </source>
</evidence>
<keyword evidence="5" id="KW-1003">Cell membrane</keyword>
<evidence type="ECO:0000256" key="9">
    <source>
        <dbReference type="ARBA" id="ARBA00023136"/>
    </source>
</evidence>
<evidence type="ECO:0000256" key="6">
    <source>
        <dbReference type="ARBA" id="ARBA00022490"/>
    </source>
</evidence>
<protein>
    <submittedName>
        <fullName evidence="14">Uncharacterized protein</fullName>
    </submittedName>
</protein>
<keyword evidence="4" id="KW-1134">Transmembrane beta strand</keyword>
<dbReference type="Pfam" id="PF04598">
    <property type="entry name" value="Gasdermin"/>
    <property type="match status" value="1"/>
</dbReference>
<dbReference type="InterPro" id="IPR040460">
    <property type="entry name" value="Gasdermin_pore"/>
</dbReference>
<dbReference type="PANTHER" id="PTHR15207">
    <property type="entry name" value="NONSYNDROMIC HEARING IMPAIRMENT PROTEIN"/>
    <property type="match status" value="1"/>
</dbReference>
<keyword evidence="8" id="KW-0812">Transmembrane</keyword>
<evidence type="ECO:0000256" key="2">
    <source>
        <dbReference type="ARBA" id="ARBA00004651"/>
    </source>
</evidence>
<feature type="domain" description="Gasdermin PUB" evidence="13">
    <location>
        <begin position="7"/>
        <end position="176"/>
    </location>
</feature>
<evidence type="ECO:0000259" key="13">
    <source>
        <dbReference type="Pfam" id="PF17708"/>
    </source>
</evidence>
<evidence type="ECO:0000256" key="10">
    <source>
        <dbReference type="ARBA" id="ARBA00023139"/>
    </source>
</evidence>
<organism evidence="14 15">
    <name type="scientific">Coregonus suidteri</name>
    <dbReference type="NCBI Taxonomy" id="861788"/>
    <lineage>
        <taxon>Eukaryota</taxon>
        <taxon>Metazoa</taxon>
        <taxon>Chordata</taxon>
        <taxon>Craniata</taxon>
        <taxon>Vertebrata</taxon>
        <taxon>Euteleostomi</taxon>
        <taxon>Actinopterygii</taxon>
        <taxon>Neopterygii</taxon>
        <taxon>Teleostei</taxon>
        <taxon>Protacanthopterygii</taxon>
        <taxon>Salmoniformes</taxon>
        <taxon>Salmonidae</taxon>
        <taxon>Coregoninae</taxon>
        <taxon>Coregonus</taxon>
    </lineage>
</organism>
<dbReference type="GO" id="GO:0005886">
    <property type="term" value="C:plasma membrane"/>
    <property type="evidence" value="ECO:0007669"/>
    <property type="project" value="UniProtKB-SubCell"/>
</dbReference>
<evidence type="ECO:0000256" key="1">
    <source>
        <dbReference type="ARBA" id="ARBA00004496"/>
    </source>
</evidence>
<evidence type="ECO:0000256" key="5">
    <source>
        <dbReference type="ARBA" id="ARBA00022475"/>
    </source>
</evidence>
<keyword evidence="10" id="KW-0564">Palmitate</keyword>
<evidence type="ECO:0000313" key="15">
    <source>
        <dbReference type="Proteomes" id="UP001356427"/>
    </source>
</evidence>
<evidence type="ECO:0000256" key="4">
    <source>
        <dbReference type="ARBA" id="ARBA00022452"/>
    </source>
</evidence>
<reference evidence="14 15" key="1">
    <citation type="submission" date="2021-04" db="EMBL/GenBank/DDBJ databases">
        <authorList>
            <person name="De Guttry C."/>
            <person name="Zahm M."/>
            <person name="Klopp C."/>
            <person name="Cabau C."/>
            <person name="Louis A."/>
            <person name="Berthelot C."/>
            <person name="Parey E."/>
            <person name="Roest Crollius H."/>
            <person name="Montfort J."/>
            <person name="Robinson-Rechavi M."/>
            <person name="Bucao C."/>
            <person name="Bouchez O."/>
            <person name="Gislard M."/>
            <person name="Lluch J."/>
            <person name="Milhes M."/>
            <person name="Lampietro C."/>
            <person name="Lopez Roques C."/>
            <person name="Donnadieu C."/>
            <person name="Braasch I."/>
            <person name="Desvignes T."/>
            <person name="Postlethwait J."/>
            <person name="Bobe J."/>
            <person name="Wedekind C."/>
            <person name="Guiguen Y."/>
        </authorList>
    </citation>
    <scope>NUCLEOTIDE SEQUENCE [LARGE SCALE GENOMIC DNA]</scope>
    <source>
        <strain evidence="14">Cs_M1</strain>
        <tissue evidence="14">Blood</tissue>
    </source>
</reference>
<keyword evidence="11" id="KW-0449">Lipoprotein</keyword>
<gene>
    <name evidence="14" type="ORF">J4Q44_G00027180</name>
</gene>
<comment type="caution">
    <text evidence="14">The sequence shown here is derived from an EMBL/GenBank/DDBJ whole genome shotgun (WGS) entry which is preliminary data.</text>
</comment>
<accession>A0AAN8MA48</accession>
<dbReference type="EMBL" id="JAGTTL010000002">
    <property type="protein sequence ID" value="KAK6327073.1"/>
    <property type="molecule type" value="Genomic_DNA"/>
</dbReference>
<keyword evidence="6" id="KW-0963">Cytoplasm</keyword>
<comment type="subcellular location">
    <subcellularLocation>
        <location evidence="2">Cell membrane</location>
        <topology evidence="2">Multi-pass membrane protein</topology>
    </subcellularLocation>
    <subcellularLocation>
        <location evidence="1">Cytoplasm</location>
    </subcellularLocation>
</comment>
<keyword evidence="7" id="KW-1210">Necrosis</keyword>
<dbReference type="InterPro" id="IPR041263">
    <property type="entry name" value="Gasdermin_PUB"/>
</dbReference>
<name>A0AAN8MA48_9TELE</name>
<dbReference type="InterPro" id="IPR042377">
    <property type="entry name" value="GSDME"/>
</dbReference>
<dbReference type="AlphaFoldDB" id="A0AAN8MA48"/>
<dbReference type="Proteomes" id="UP001356427">
    <property type="component" value="Unassembled WGS sequence"/>
</dbReference>
<evidence type="ECO:0000256" key="11">
    <source>
        <dbReference type="ARBA" id="ARBA00023288"/>
    </source>
</evidence>
<keyword evidence="15" id="KW-1185">Reference proteome</keyword>
<feature type="domain" description="Gasdermin PUB" evidence="13">
    <location>
        <begin position="617"/>
        <end position="783"/>
    </location>
</feature>
<evidence type="ECO:0000313" key="14">
    <source>
        <dbReference type="EMBL" id="KAK6327073.1"/>
    </source>
</evidence>
<keyword evidence="9" id="KW-0472">Membrane</keyword>
<evidence type="ECO:0000256" key="8">
    <source>
        <dbReference type="ARBA" id="ARBA00022692"/>
    </source>
</evidence>
<dbReference type="GO" id="GO:0012501">
    <property type="term" value="P:programmed cell death"/>
    <property type="evidence" value="ECO:0007669"/>
    <property type="project" value="UniProtKB-KW"/>
</dbReference>
<sequence>MPTELEKLSGHFQLLSALPAATRSSLLQLLKTTMEDREAVSVLESVLDQMLVDETPDMEDLMDESEKQTVQTILDLLHQSDGTNKSQTDDESPSLLCSTNLIVSAMTVLQSSSPPVLQSSSPPVLQTLQILVQHVAAGSGETLSLRDAGLAVLTEEEVFGRAESLFGHSKVTLKREEDTLRTEIKGQAGHLPLVMSITVKGLASLSEQTDPSLTGSKRLPPTFFFWKKLNKCVPTDFTLSTVLTGDTPLTPVVKESDIVDYSGTFCYSREAIVDVGTQLATDTVDLNFNSGTEHASTLESSFGRLKKEKEECRKDPGEETPETRSTTISQMFSKATKAFVKDTDHDGRLIPVSSLNDTDKLNLRSLIVKTRHRCFWQEPKYQSPGFTLSDVLKPGEPGDAPLSPTVKECDFVDYSGTFGDKKEMNADGNVQAKVADFKFTLGGKWSTKQKLSLGSLNKEKVDVKELYNYSKDRVMDMSHPVIKQTRVNPRAVLGVLTERIMTSLPCPVTNNVRMHGNVGANVSAFVALSGKASMKQSGSTQTDRDVSLGIPANTVMAYSLIELFVKCNGQFELCLIRNNGGFEKVKSNYEFEEDGIMDLVCDFDANSPLNRNKELEKLSSHFRLLSVLPAAKRSSLLQLLKTTMEDGEAVSVLESVLDQTCDGETPDLGDLEESERETVQAILDVVDQCVGKDEDEIRSSLLSAIHLIVSAMDGMTDEGISVLGSCCSPPVLQALQILVQHVAEGSGETLSLRDAGLAVLTEEEVFGRAESLFGHSKVTLKREEDTLRTEMKDQAGHLPLVMSITVKGLASLV</sequence>
<evidence type="ECO:0000259" key="12">
    <source>
        <dbReference type="Pfam" id="PF04598"/>
    </source>
</evidence>
<feature type="domain" description="Gasdermin pore forming" evidence="12">
    <location>
        <begin position="331"/>
        <end position="583"/>
    </location>
</feature>
<evidence type="ECO:0000256" key="3">
    <source>
        <dbReference type="ARBA" id="ARBA00009279"/>
    </source>
</evidence>